<sequence length="165" mass="18815">MSSSLYISNHSHFSIHSHFSVYLKFFISLSKQLLKRARRVIIMKNGKCEEGALPKVSCSLPFPSILLDTMHTPPLLLMDLKPPKRGAPGVPRVARWHSEDLYFSGVKSGSNFKAFTIINQQKQHHVQNACIQRRHCSLLEKKKQCLPASIQNITLILQAVNFFKF</sequence>
<evidence type="ECO:0000313" key="1">
    <source>
        <dbReference type="EMBL" id="RYR69712.1"/>
    </source>
</evidence>
<accession>A0A445E2R4</accession>
<dbReference type="AlphaFoldDB" id="A0A445E2R4"/>
<dbReference type="EMBL" id="SDMP01000003">
    <property type="protein sequence ID" value="RYR69712.1"/>
    <property type="molecule type" value="Genomic_DNA"/>
</dbReference>
<name>A0A445E2R4_ARAHY</name>
<organism evidence="1 2">
    <name type="scientific">Arachis hypogaea</name>
    <name type="common">Peanut</name>
    <dbReference type="NCBI Taxonomy" id="3818"/>
    <lineage>
        <taxon>Eukaryota</taxon>
        <taxon>Viridiplantae</taxon>
        <taxon>Streptophyta</taxon>
        <taxon>Embryophyta</taxon>
        <taxon>Tracheophyta</taxon>
        <taxon>Spermatophyta</taxon>
        <taxon>Magnoliopsida</taxon>
        <taxon>eudicotyledons</taxon>
        <taxon>Gunneridae</taxon>
        <taxon>Pentapetalae</taxon>
        <taxon>rosids</taxon>
        <taxon>fabids</taxon>
        <taxon>Fabales</taxon>
        <taxon>Fabaceae</taxon>
        <taxon>Papilionoideae</taxon>
        <taxon>50 kb inversion clade</taxon>
        <taxon>dalbergioids sensu lato</taxon>
        <taxon>Dalbergieae</taxon>
        <taxon>Pterocarpus clade</taxon>
        <taxon>Arachis</taxon>
    </lineage>
</organism>
<evidence type="ECO:0000313" key="2">
    <source>
        <dbReference type="Proteomes" id="UP000289738"/>
    </source>
</evidence>
<keyword evidence="2" id="KW-1185">Reference proteome</keyword>
<gene>
    <name evidence="1" type="ORF">Ahy_A03g016262</name>
</gene>
<reference evidence="1 2" key="1">
    <citation type="submission" date="2019-01" db="EMBL/GenBank/DDBJ databases">
        <title>Sequencing of cultivated peanut Arachis hypogaea provides insights into genome evolution and oil improvement.</title>
        <authorList>
            <person name="Chen X."/>
        </authorList>
    </citation>
    <scope>NUCLEOTIDE SEQUENCE [LARGE SCALE GENOMIC DNA]</scope>
    <source>
        <strain evidence="2">cv. Fuhuasheng</strain>
        <tissue evidence="1">Leaves</tissue>
    </source>
</reference>
<protein>
    <submittedName>
        <fullName evidence="1">Uncharacterized protein</fullName>
    </submittedName>
</protein>
<comment type="caution">
    <text evidence="1">The sequence shown here is derived from an EMBL/GenBank/DDBJ whole genome shotgun (WGS) entry which is preliminary data.</text>
</comment>
<dbReference type="Proteomes" id="UP000289738">
    <property type="component" value="Chromosome A03"/>
</dbReference>
<proteinExistence type="predicted"/>